<dbReference type="EMBL" id="JABBGM010000006">
    <property type="protein sequence ID" value="NML94902.1"/>
    <property type="molecule type" value="Genomic_DNA"/>
</dbReference>
<gene>
    <name evidence="5" type="ORF">HHL27_14605</name>
</gene>
<dbReference type="Gene3D" id="3.40.50.1110">
    <property type="entry name" value="SGNH hydrolase"/>
    <property type="match status" value="1"/>
</dbReference>
<dbReference type="PANTHER" id="PTHR37981">
    <property type="entry name" value="LIPASE 2"/>
    <property type="match status" value="1"/>
</dbReference>
<proteinExistence type="predicted"/>
<dbReference type="InterPro" id="IPR036514">
    <property type="entry name" value="SGNH_hydro_sf"/>
</dbReference>
<feature type="active site" description="Nucleophile" evidence="1">
    <location>
        <position position="35"/>
    </location>
</feature>
<evidence type="ECO:0000256" key="1">
    <source>
        <dbReference type="PIRSR" id="PIRSR637460-1"/>
    </source>
</evidence>
<dbReference type="Pfam" id="PF13472">
    <property type="entry name" value="Lipase_GDSL_2"/>
    <property type="match status" value="1"/>
</dbReference>
<evidence type="ECO:0000313" key="5">
    <source>
        <dbReference type="EMBL" id="NML94902.1"/>
    </source>
</evidence>
<dbReference type="SUPFAM" id="SSF52266">
    <property type="entry name" value="SGNH hydrolase"/>
    <property type="match status" value="1"/>
</dbReference>
<dbReference type="CDD" id="cd01823">
    <property type="entry name" value="SEST_like"/>
    <property type="match status" value="1"/>
</dbReference>
<dbReference type="InterPro" id="IPR037460">
    <property type="entry name" value="SEST-like"/>
</dbReference>
<keyword evidence="3" id="KW-0732">Signal</keyword>
<feature type="disulfide bond" evidence="2">
    <location>
        <begin position="53"/>
        <end position="77"/>
    </location>
</feature>
<feature type="disulfide bond" evidence="2">
    <location>
        <begin position="126"/>
        <end position="138"/>
    </location>
</feature>
<evidence type="ECO:0000256" key="2">
    <source>
        <dbReference type="PIRSR" id="PIRSR637460-2"/>
    </source>
</evidence>
<dbReference type="PANTHER" id="PTHR37981:SF1">
    <property type="entry name" value="SGNH HYDROLASE-TYPE ESTERASE DOMAIN-CONTAINING PROTEIN"/>
    <property type="match status" value="1"/>
</dbReference>
<feature type="domain" description="SGNH hydrolase-type esterase" evidence="4">
    <location>
        <begin position="31"/>
        <end position="263"/>
    </location>
</feature>
<reference evidence="5 6" key="1">
    <citation type="submission" date="2020-04" db="EMBL/GenBank/DDBJ databases">
        <title>Novosphingobium sp. TW-4 isolated from soil.</title>
        <authorList>
            <person name="Dahal R.H."/>
            <person name="Chaudhary D.K."/>
        </authorList>
    </citation>
    <scope>NUCLEOTIDE SEQUENCE [LARGE SCALE GENOMIC DNA]</scope>
    <source>
        <strain evidence="5 6">TW-4</strain>
    </source>
</reference>
<sequence>MRRALLLASLLVTSTAMARPSPLHSGDRYVALGSSYAAGPGLGAVEDGAPQRCGHGAASYSRVLARMLSLNLVDASCSGSTTEHILGPWNEIPPQIDAVTADTKLVTITSGGNDVAFVTNLGAAACATMPVDTRPTRCPTRHTVSEADWQGVEARLHKIAQEVRRRAPEAKLVFVDYVTVVGRKAGCASLPGSADELAASKATAQRLAALTAKVARREHAVLIRASKLTAYHAPCDAQPWSAGLTPPPTDQGVPLHPGPLAHTAIARAIAATLSRGN</sequence>
<keyword evidence="5" id="KW-0378">Hydrolase</keyword>
<feature type="active site" evidence="1">
    <location>
        <position position="256"/>
    </location>
</feature>
<dbReference type="RefSeq" id="WP_169494179.1">
    <property type="nucleotide sequence ID" value="NZ_JABBGM010000006.1"/>
</dbReference>
<organism evidence="5 6">
    <name type="scientific">Novosphingobium olei</name>
    <dbReference type="NCBI Taxonomy" id="2728851"/>
    <lineage>
        <taxon>Bacteria</taxon>
        <taxon>Pseudomonadati</taxon>
        <taxon>Pseudomonadota</taxon>
        <taxon>Alphaproteobacteria</taxon>
        <taxon>Sphingomonadales</taxon>
        <taxon>Sphingomonadaceae</taxon>
        <taxon>Novosphingobium</taxon>
    </lineage>
</organism>
<name>A0A7Y0BQS7_9SPHN</name>
<dbReference type="InterPro" id="IPR013830">
    <property type="entry name" value="SGNH_hydro"/>
</dbReference>
<evidence type="ECO:0000313" key="6">
    <source>
        <dbReference type="Proteomes" id="UP000583556"/>
    </source>
</evidence>
<keyword evidence="6" id="KW-1185">Reference proteome</keyword>
<feature type="signal peptide" evidence="3">
    <location>
        <begin position="1"/>
        <end position="18"/>
    </location>
</feature>
<comment type="caution">
    <text evidence="5">The sequence shown here is derived from an EMBL/GenBank/DDBJ whole genome shotgun (WGS) entry which is preliminary data.</text>
</comment>
<keyword evidence="2" id="KW-1015">Disulfide bond</keyword>
<evidence type="ECO:0000256" key="3">
    <source>
        <dbReference type="SAM" id="SignalP"/>
    </source>
</evidence>
<evidence type="ECO:0000259" key="4">
    <source>
        <dbReference type="Pfam" id="PF13472"/>
    </source>
</evidence>
<dbReference type="Proteomes" id="UP000583556">
    <property type="component" value="Unassembled WGS sequence"/>
</dbReference>
<dbReference type="AlphaFoldDB" id="A0A7Y0BQS7"/>
<dbReference type="GO" id="GO:0016788">
    <property type="term" value="F:hydrolase activity, acting on ester bonds"/>
    <property type="evidence" value="ECO:0007669"/>
    <property type="project" value="InterPro"/>
</dbReference>
<feature type="chain" id="PRO_5031499811" evidence="3">
    <location>
        <begin position="19"/>
        <end position="277"/>
    </location>
</feature>
<feature type="disulfide bond" evidence="2">
    <location>
        <begin position="187"/>
        <end position="235"/>
    </location>
</feature>
<accession>A0A7Y0BQS7</accession>
<protein>
    <submittedName>
        <fullName evidence="5">SGNH/GDSL hydrolase family protein</fullName>
    </submittedName>
</protein>
<dbReference type="GO" id="GO:0006629">
    <property type="term" value="P:lipid metabolic process"/>
    <property type="evidence" value="ECO:0007669"/>
    <property type="project" value="TreeGrafter"/>
</dbReference>